<evidence type="ECO:0000313" key="2">
    <source>
        <dbReference type="Proteomes" id="UP001224775"/>
    </source>
</evidence>
<organism evidence="1 2">
    <name type="scientific">Skeletonema marinoi</name>
    <dbReference type="NCBI Taxonomy" id="267567"/>
    <lineage>
        <taxon>Eukaryota</taxon>
        <taxon>Sar</taxon>
        <taxon>Stramenopiles</taxon>
        <taxon>Ochrophyta</taxon>
        <taxon>Bacillariophyta</taxon>
        <taxon>Coscinodiscophyceae</taxon>
        <taxon>Thalassiosirophycidae</taxon>
        <taxon>Thalassiosirales</taxon>
        <taxon>Skeletonemataceae</taxon>
        <taxon>Skeletonema</taxon>
        <taxon>Skeletonema marinoi-dohrnii complex</taxon>
    </lineage>
</organism>
<name>A0AAD8Y1I9_9STRA</name>
<evidence type="ECO:0000313" key="1">
    <source>
        <dbReference type="EMBL" id="KAK1737120.1"/>
    </source>
</evidence>
<dbReference type="InterPro" id="IPR032675">
    <property type="entry name" value="LRR_dom_sf"/>
</dbReference>
<reference evidence="1" key="1">
    <citation type="submission" date="2023-06" db="EMBL/GenBank/DDBJ databases">
        <title>Survivors Of The Sea: Transcriptome response of Skeletonema marinoi to long-term dormancy.</title>
        <authorList>
            <person name="Pinder M.I.M."/>
            <person name="Kourtchenko O."/>
            <person name="Robertson E.K."/>
            <person name="Larsson T."/>
            <person name="Maumus F."/>
            <person name="Osuna-Cruz C.M."/>
            <person name="Vancaester E."/>
            <person name="Stenow R."/>
            <person name="Vandepoele K."/>
            <person name="Ploug H."/>
            <person name="Bruchert V."/>
            <person name="Godhe A."/>
            <person name="Topel M."/>
        </authorList>
    </citation>
    <scope>NUCLEOTIDE SEQUENCE</scope>
    <source>
        <strain evidence="1">R05AC</strain>
    </source>
</reference>
<dbReference type="AlphaFoldDB" id="A0AAD8Y1I9"/>
<gene>
    <name evidence="1" type="ORF">QTG54_011987</name>
</gene>
<comment type="caution">
    <text evidence="1">The sequence shown here is derived from an EMBL/GenBank/DDBJ whole genome shotgun (WGS) entry which is preliminary data.</text>
</comment>
<protein>
    <submittedName>
        <fullName evidence="1">Uncharacterized protein</fullName>
    </submittedName>
</protein>
<proteinExistence type="predicted"/>
<accession>A0AAD8Y1I9</accession>
<sequence>MGHKKGKQAGHFANKKANSLHRYTLNDYASEADEFRNPVRTTFRAEDIGRWHRDGTGVGGRDKWSTLFSSKSSSSSTTGLQSNAISNNQSAAVGRRMAHLRFLLEERRIEDRIDDRQLRLRLQRQRMRKLHLEEGYNICNTNTSNEERHEPGWLLTHDMHNHDKHDNNNINNIPSLQKLAAQRLGPLLPMYVAACGHEYVGDALQSVSSEVLCEISIALANSPQSEATITDGVIKSLVQSGVASRLVLKGTGTPLEDDCNGNEGNIDDDEDDTHLLSDVGLLSICPRIQSNHVDTTTFNDDDGDDSDSSCDNWETIVHDIATVGCIHLTRLELIDIPLDTASSNSSLGGISIDALRKVLRTCPGTTHLSLSGCFSNCHQNTSLIEQAHDANMLIGGSFSSTSTPQLFDQFRCNDGDKVSGLDDLLPDLRVLDLSYCNWLTSDALKLFLLKCKQRDNGMQGIATLQHVNILGCDSLITPSFLHWINEMRNLGLLDGIELSRQQQTRDY</sequence>
<dbReference type="Proteomes" id="UP001224775">
    <property type="component" value="Unassembled WGS sequence"/>
</dbReference>
<dbReference type="SUPFAM" id="SSF52047">
    <property type="entry name" value="RNI-like"/>
    <property type="match status" value="1"/>
</dbReference>
<dbReference type="EMBL" id="JATAAI010000026">
    <property type="protein sequence ID" value="KAK1737120.1"/>
    <property type="molecule type" value="Genomic_DNA"/>
</dbReference>
<keyword evidence="2" id="KW-1185">Reference proteome</keyword>
<dbReference type="Gene3D" id="3.80.10.10">
    <property type="entry name" value="Ribonuclease Inhibitor"/>
    <property type="match status" value="1"/>
</dbReference>